<feature type="transmembrane region" description="Helical" evidence="1">
    <location>
        <begin position="30"/>
        <end position="51"/>
    </location>
</feature>
<protein>
    <recommendedName>
        <fullName evidence="4">HP1 family holin</fullName>
    </recommendedName>
</protein>
<proteinExistence type="predicted"/>
<evidence type="ECO:0000313" key="2">
    <source>
        <dbReference type="EMBL" id="PNS12828.1"/>
    </source>
</evidence>
<keyword evidence="3" id="KW-1185">Reference proteome</keyword>
<dbReference type="EMBL" id="NWUO01000002">
    <property type="protein sequence ID" value="PNS12828.1"/>
    <property type="molecule type" value="Genomic_DNA"/>
</dbReference>
<keyword evidence="1" id="KW-1133">Transmembrane helix</keyword>
<feature type="transmembrane region" description="Helical" evidence="1">
    <location>
        <begin position="7"/>
        <end position="24"/>
    </location>
</feature>
<dbReference type="RefSeq" id="WP_103058298.1">
    <property type="nucleotide sequence ID" value="NZ_BSOF01000026.1"/>
</dbReference>
<comment type="caution">
    <text evidence="2">The sequence shown here is derived from an EMBL/GenBank/DDBJ whole genome shotgun (WGS) entry which is preliminary data.</text>
</comment>
<sequence length="76" mass="8871">MEKNSSILSYIVGLLMMWLSRHTIQDIAFMVGTVVALTTLGLNVASFFINWHYRRKTFRLLEQRQPDEGVTNELLR</sequence>
<keyword evidence="1" id="KW-0472">Membrane</keyword>
<accession>A0A2K1QCS4</accession>
<evidence type="ECO:0000313" key="3">
    <source>
        <dbReference type="Proteomes" id="UP000236345"/>
    </source>
</evidence>
<name>A0A2K1QCS4_9GAMM</name>
<keyword evidence="1" id="KW-0812">Transmembrane</keyword>
<reference evidence="3" key="1">
    <citation type="submission" date="2017-09" db="EMBL/GenBank/DDBJ databases">
        <authorList>
            <person name="Palmer M."/>
            <person name="Steenkamp E.T."/>
            <person name="Coetzee M.P."/>
            <person name="Avontuur J.R."/>
            <person name="Van Zyl E."/>
            <person name="Chan W.-Y."/>
            <person name="Blom J."/>
            <person name="Venter S.N."/>
        </authorList>
    </citation>
    <scope>NUCLEOTIDE SEQUENCE [LARGE SCALE GENOMIC DNA]</scope>
    <source>
        <strain evidence="3">QC88-366</strain>
    </source>
</reference>
<dbReference type="Proteomes" id="UP000236345">
    <property type="component" value="Unassembled WGS sequence"/>
</dbReference>
<evidence type="ECO:0008006" key="4">
    <source>
        <dbReference type="Google" id="ProtNLM"/>
    </source>
</evidence>
<organism evidence="2 3">
    <name type="scientific">Mixta theicola</name>
    <dbReference type="NCBI Taxonomy" id="1458355"/>
    <lineage>
        <taxon>Bacteria</taxon>
        <taxon>Pseudomonadati</taxon>
        <taxon>Pseudomonadota</taxon>
        <taxon>Gammaproteobacteria</taxon>
        <taxon>Enterobacterales</taxon>
        <taxon>Erwiniaceae</taxon>
        <taxon>Mixta</taxon>
    </lineage>
</organism>
<dbReference type="AlphaFoldDB" id="A0A2K1QCS4"/>
<gene>
    <name evidence="2" type="ORF">COO59_02600</name>
</gene>
<evidence type="ECO:0000256" key="1">
    <source>
        <dbReference type="SAM" id="Phobius"/>
    </source>
</evidence>
<dbReference type="OrthoDB" id="6626733at2"/>